<comment type="caution">
    <text evidence="3">The sequence shown here is derived from an EMBL/GenBank/DDBJ whole genome shotgun (WGS) entry which is preliminary data.</text>
</comment>
<dbReference type="GO" id="GO:0046914">
    <property type="term" value="F:transition metal ion binding"/>
    <property type="evidence" value="ECO:0007669"/>
    <property type="project" value="InterPro"/>
</dbReference>
<name>A0A9W6NVL6_9PSEU</name>
<dbReference type="Gene3D" id="3.90.330.10">
    <property type="entry name" value="Nitrile hydratase alpha /Thiocyanate hydrolase gamma"/>
    <property type="match status" value="1"/>
</dbReference>
<dbReference type="EMBL" id="BSFQ01000005">
    <property type="protein sequence ID" value="GLL10676.1"/>
    <property type="molecule type" value="Genomic_DNA"/>
</dbReference>
<feature type="domain" description="Nitrile hydratase alpha/Thiocyanate hydrolase gamma" evidence="2">
    <location>
        <begin position="10"/>
        <end position="199"/>
    </location>
</feature>
<reference evidence="3" key="1">
    <citation type="journal article" date="2014" name="Int. J. Syst. Evol. Microbiol.">
        <title>Complete genome sequence of Corynebacterium casei LMG S-19264T (=DSM 44701T), isolated from a smear-ripened cheese.</title>
        <authorList>
            <consortium name="US DOE Joint Genome Institute (JGI-PGF)"/>
            <person name="Walter F."/>
            <person name="Albersmeier A."/>
            <person name="Kalinowski J."/>
            <person name="Ruckert C."/>
        </authorList>
    </citation>
    <scope>NUCLEOTIDE SEQUENCE</scope>
    <source>
        <strain evidence="3">VKM Ac-1069</strain>
    </source>
</reference>
<dbReference type="RefSeq" id="WP_037041148.1">
    <property type="nucleotide sequence ID" value="NZ_BAAAUZ010000002.1"/>
</dbReference>
<dbReference type="InterPro" id="IPR004232">
    <property type="entry name" value="CN_Hdrtase_a/SCN_Hdrlase_g"/>
</dbReference>
<protein>
    <submittedName>
        <fullName evidence="3">Nitrile hydratase subunit alpha</fullName>
    </submittedName>
</protein>
<keyword evidence="1" id="KW-0479">Metal-binding</keyword>
<keyword evidence="4" id="KW-1185">Reference proteome</keyword>
<dbReference type="Proteomes" id="UP001143463">
    <property type="component" value="Unassembled WGS sequence"/>
</dbReference>
<dbReference type="SUPFAM" id="SSF56209">
    <property type="entry name" value="Nitrile hydratase alpha chain"/>
    <property type="match status" value="1"/>
</dbReference>
<gene>
    <name evidence="3" type="primary">nthA_2</name>
    <name evidence="3" type="ORF">GCM10017577_18160</name>
</gene>
<dbReference type="Pfam" id="PF02979">
    <property type="entry name" value="NHase_alpha"/>
    <property type="match status" value="1"/>
</dbReference>
<evidence type="ECO:0000259" key="2">
    <source>
        <dbReference type="Pfam" id="PF02979"/>
    </source>
</evidence>
<reference evidence="3" key="2">
    <citation type="submission" date="2023-01" db="EMBL/GenBank/DDBJ databases">
        <authorList>
            <person name="Sun Q."/>
            <person name="Evtushenko L."/>
        </authorList>
    </citation>
    <scope>NUCLEOTIDE SEQUENCE</scope>
    <source>
        <strain evidence="3">VKM Ac-1069</strain>
    </source>
</reference>
<dbReference type="InterPro" id="IPR036648">
    <property type="entry name" value="CN_Hdrase_a/SCN_Hdrase_g_sf"/>
</dbReference>
<organism evidence="3 4">
    <name type="scientific">Pseudonocardia halophobica</name>
    <dbReference type="NCBI Taxonomy" id="29401"/>
    <lineage>
        <taxon>Bacteria</taxon>
        <taxon>Bacillati</taxon>
        <taxon>Actinomycetota</taxon>
        <taxon>Actinomycetes</taxon>
        <taxon>Pseudonocardiales</taxon>
        <taxon>Pseudonocardiaceae</taxon>
        <taxon>Pseudonocardia</taxon>
    </lineage>
</organism>
<evidence type="ECO:0000256" key="1">
    <source>
        <dbReference type="ARBA" id="ARBA00022723"/>
    </source>
</evidence>
<dbReference type="GO" id="GO:0003824">
    <property type="term" value="F:catalytic activity"/>
    <property type="evidence" value="ECO:0007669"/>
    <property type="project" value="InterPro"/>
</dbReference>
<evidence type="ECO:0000313" key="4">
    <source>
        <dbReference type="Proteomes" id="UP001143463"/>
    </source>
</evidence>
<evidence type="ECO:0000313" key="3">
    <source>
        <dbReference type="EMBL" id="GLL10676.1"/>
    </source>
</evidence>
<proteinExistence type="predicted"/>
<dbReference type="AlphaFoldDB" id="A0A9W6NVL6"/>
<accession>A0A9W6NVL6</accession>
<sequence>MSGEHASSTISAEVRHVESLLEARGLLEPGEIDTRIDEFLAGGSPANGARIVARAWTDPGFAERLLADANAAIREVGLSMAGGIQEQRLKVVANGVGADGTEEHHVVVCTLCSCYPIALLGPSPSWYKSEAYRSRVVRDPRGVLREFGLVLPDSVAISVWDASAESRYMVLPRRPDGTDGLSEEQLAGLVTRKGLIGTAAV</sequence>